<name>A0A328U954_9BACL</name>
<dbReference type="GO" id="GO:0016020">
    <property type="term" value="C:membrane"/>
    <property type="evidence" value="ECO:0007669"/>
    <property type="project" value="UniProtKB-SubCell"/>
</dbReference>
<gene>
    <name evidence="9" type="ORF">DL346_02840</name>
</gene>
<feature type="transmembrane region" description="Helical" evidence="8">
    <location>
        <begin position="216"/>
        <end position="238"/>
    </location>
</feature>
<evidence type="ECO:0000256" key="5">
    <source>
        <dbReference type="ARBA" id="ARBA00022692"/>
    </source>
</evidence>
<feature type="transmembrane region" description="Helical" evidence="8">
    <location>
        <begin position="303"/>
        <end position="319"/>
    </location>
</feature>
<protein>
    <submittedName>
        <fullName evidence="9">Uncharacterized protein</fullName>
    </submittedName>
</protein>
<feature type="transmembrane region" description="Helical" evidence="8">
    <location>
        <begin position="141"/>
        <end position="161"/>
    </location>
</feature>
<evidence type="ECO:0000256" key="1">
    <source>
        <dbReference type="ARBA" id="ARBA00004141"/>
    </source>
</evidence>
<evidence type="ECO:0000256" key="2">
    <source>
        <dbReference type="ARBA" id="ARBA00007998"/>
    </source>
</evidence>
<evidence type="ECO:0000313" key="9">
    <source>
        <dbReference type="EMBL" id="RAP77435.1"/>
    </source>
</evidence>
<dbReference type="RefSeq" id="WP_112880558.1">
    <property type="nucleotide sequence ID" value="NZ_QLUW01000001.1"/>
</dbReference>
<keyword evidence="7 8" id="KW-0472">Membrane</keyword>
<feature type="transmembrane region" description="Helical" evidence="8">
    <location>
        <begin position="181"/>
        <end position="204"/>
    </location>
</feature>
<dbReference type="OrthoDB" id="2078716at2"/>
<dbReference type="InterPro" id="IPR004761">
    <property type="entry name" value="Spore_GerAB"/>
</dbReference>
<evidence type="ECO:0000256" key="8">
    <source>
        <dbReference type="SAM" id="Phobius"/>
    </source>
</evidence>
<comment type="subcellular location">
    <subcellularLocation>
        <location evidence="1">Membrane</location>
        <topology evidence="1">Multi-pass membrane protein</topology>
    </subcellularLocation>
</comment>
<keyword evidence="6 8" id="KW-1133">Transmembrane helix</keyword>
<reference evidence="9 10" key="1">
    <citation type="submission" date="2018-06" db="EMBL/GenBank/DDBJ databases">
        <title>Paenibacillus montanisoli sp. nov., isolated from mountain area soil.</title>
        <authorList>
            <person name="Wu M."/>
        </authorList>
    </citation>
    <scope>NUCLEOTIDE SEQUENCE [LARGE SCALE GENOMIC DNA]</scope>
    <source>
        <strain evidence="9 10">RA17</strain>
    </source>
</reference>
<dbReference type="AlphaFoldDB" id="A0A328U954"/>
<evidence type="ECO:0000313" key="10">
    <source>
        <dbReference type="Proteomes" id="UP000249260"/>
    </source>
</evidence>
<dbReference type="GO" id="GO:0009847">
    <property type="term" value="P:spore germination"/>
    <property type="evidence" value="ECO:0007669"/>
    <property type="project" value="InterPro"/>
</dbReference>
<feature type="transmembrane region" description="Helical" evidence="8">
    <location>
        <begin position="267"/>
        <end position="291"/>
    </location>
</feature>
<keyword evidence="3" id="KW-0813">Transport</keyword>
<evidence type="ECO:0000256" key="7">
    <source>
        <dbReference type="ARBA" id="ARBA00023136"/>
    </source>
</evidence>
<dbReference type="Pfam" id="PF03845">
    <property type="entry name" value="Spore_permease"/>
    <property type="match status" value="1"/>
</dbReference>
<evidence type="ECO:0000256" key="4">
    <source>
        <dbReference type="ARBA" id="ARBA00022544"/>
    </source>
</evidence>
<feature type="transmembrane region" description="Helical" evidence="8">
    <location>
        <begin position="7"/>
        <end position="25"/>
    </location>
</feature>
<dbReference type="EMBL" id="QLUW01000001">
    <property type="protein sequence ID" value="RAP77435.1"/>
    <property type="molecule type" value="Genomic_DNA"/>
</dbReference>
<dbReference type="PANTHER" id="PTHR34975">
    <property type="entry name" value="SPORE GERMINATION PROTEIN A2"/>
    <property type="match status" value="1"/>
</dbReference>
<feature type="transmembrane region" description="Helical" evidence="8">
    <location>
        <begin position="331"/>
        <end position="351"/>
    </location>
</feature>
<dbReference type="PANTHER" id="PTHR34975:SF2">
    <property type="entry name" value="SPORE GERMINATION PROTEIN A2"/>
    <property type="match status" value="1"/>
</dbReference>
<keyword evidence="4" id="KW-0309">Germination</keyword>
<proteinExistence type="inferred from homology"/>
<organism evidence="9 10">
    <name type="scientific">Paenibacillus montanisoli</name>
    <dbReference type="NCBI Taxonomy" id="2081970"/>
    <lineage>
        <taxon>Bacteria</taxon>
        <taxon>Bacillati</taxon>
        <taxon>Bacillota</taxon>
        <taxon>Bacilli</taxon>
        <taxon>Bacillales</taxon>
        <taxon>Paenibacillaceae</taxon>
        <taxon>Paenibacillus</taxon>
    </lineage>
</organism>
<feature type="transmembrane region" description="Helical" evidence="8">
    <location>
        <begin position="77"/>
        <end position="98"/>
    </location>
</feature>
<comment type="similarity">
    <text evidence="2">Belongs to the amino acid-polyamine-organocation (APC) superfamily. Spore germination protein (SGP) (TC 2.A.3.9) family.</text>
</comment>
<feature type="transmembrane region" description="Helical" evidence="8">
    <location>
        <begin position="104"/>
        <end position="129"/>
    </location>
</feature>
<sequence>MKISGYQLFWLIFTMEFCMTALFTISPTVSLAKQDAWISMIIATLISLLVIFIAVKLSLLYPEKTFIQYSQLILGKWLGKIIIFIYFCVWISVIGIILREYADFVYLALFSSTPLWFIILVMLGAMVYVTYSGGIRGIGRCSEIIGPVTVVGIILIILFSFKDWDWLKLLPVYYNTGYVSIAKASLSPASFLGESVIVIMLISFMTKPNQAMTSSVLGVAAASIAVLVMTFIVIMVFGPNISAKLIYPLYSAVTFISVMEFIQNVDVLAVLLWIIGIFIKLSLYLFITSYGTAQFFHIKKWKHTIWFIALIVFGIALLPRSINDSQVYAKFWLAVILPVNILGIPLLLWIIGSIRKKSILK</sequence>
<dbReference type="Proteomes" id="UP000249260">
    <property type="component" value="Unassembled WGS sequence"/>
</dbReference>
<keyword evidence="5 8" id="KW-0812">Transmembrane</keyword>
<feature type="transmembrane region" description="Helical" evidence="8">
    <location>
        <begin position="37"/>
        <end position="57"/>
    </location>
</feature>
<evidence type="ECO:0000256" key="3">
    <source>
        <dbReference type="ARBA" id="ARBA00022448"/>
    </source>
</evidence>
<accession>A0A328U954</accession>
<evidence type="ECO:0000256" key="6">
    <source>
        <dbReference type="ARBA" id="ARBA00022989"/>
    </source>
</evidence>
<dbReference type="NCBIfam" id="TIGR00912">
    <property type="entry name" value="2A0309"/>
    <property type="match status" value="1"/>
</dbReference>
<comment type="caution">
    <text evidence="9">The sequence shown here is derived from an EMBL/GenBank/DDBJ whole genome shotgun (WGS) entry which is preliminary data.</text>
</comment>
<keyword evidence="10" id="KW-1185">Reference proteome</keyword>